<accession>A0ABW1XB69</accession>
<dbReference type="PANTHER" id="PTHR24421:SF10">
    <property type="entry name" value="NITRATE_NITRITE SENSOR PROTEIN NARQ"/>
    <property type="match status" value="1"/>
</dbReference>
<dbReference type="InterPro" id="IPR003594">
    <property type="entry name" value="HATPase_dom"/>
</dbReference>
<evidence type="ECO:0000256" key="3">
    <source>
        <dbReference type="ARBA" id="ARBA00022553"/>
    </source>
</evidence>
<keyword evidence="9" id="KW-0472">Membrane</keyword>
<protein>
    <recommendedName>
        <fullName evidence="2">histidine kinase</fullName>
        <ecNumber evidence="2">2.7.13.3</ecNumber>
    </recommendedName>
</protein>
<comment type="caution">
    <text evidence="12">The sequence shown here is derived from an EMBL/GenBank/DDBJ whole genome shotgun (WGS) entry which is preliminary data.</text>
</comment>
<gene>
    <name evidence="12" type="ORF">ACFP71_10420</name>
</gene>
<evidence type="ECO:0000256" key="5">
    <source>
        <dbReference type="ARBA" id="ARBA00022741"/>
    </source>
</evidence>
<dbReference type="EC" id="2.7.13.3" evidence="2"/>
<evidence type="ECO:0000256" key="2">
    <source>
        <dbReference type="ARBA" id="ARBA00012438"/>
    </source>
</evidence>
<evidence type="ECO:0000259" key="11">
    <source>
        <dbReference type="Pfam" id="PF07730"/>
    </source>
</evidence>
<dbReference type="Pfam" id="PF02518">
    <property type="entry name" value="HATPase_c"/>
    <property type="match status" value="1"/>
</dbReference>
<keyword evidence="9" id="KW-0812">Transmembrane</keyword>
<dbReference type="InterPro" id="IPR011712">
    <property type="entry name" value="Sig_transdc_His_kin_sub3_dim/P"/>
</dbReference>
<dbReference type="RefSeq" id="WP_307824240.1">
    <property type="nucleotide sequence ID" value="NZ_BAAAIY010000002.1"/>
</dbReference>
<evidence type="ECO:0000256" key="4">
    <source>
        <dbReference type="ARBA" id="ARBA00022679"/>
    </source>
</evidence>
<comment type="catalytic activity">
    <reaction evidence="1">
        <text>ATP + protein L-histidine = ADP + protein N-phospho-L-histidine.</text>
        <dbReference type="EC" id="2.7.13.3"/>
    </reaction>
</comment>
<dbReference type="SUPFAM" id="SSF55874">
    <property type="entry name" value="ATPase domain of HSP90 chaperone/DNA topoisomerase II/histidine kinase"/>
    <property type="match status" value="1"/>
</dbReference>
<evidence type="ECO:0000313" key="13">
    <source>
        <dbReference type="Proteomes" id="UP001596305"/>
    </source>
</evidence>
<evidence type="ECO:0000256" key="7">
    <source>
        <dbReference type="ARBA" id="ARBA00022840"/>
    </source>
</evidence>
<dbReference type="PANTHER" id="PTHR24421">
    <property type="entry name" value="NITRATE/NITRITE SENSOR PROTEIN NARX-RELATED"/>
    <property type="match status" value="1"/>
</dbReference>
<dbReference type="Gene3D" id="1.20.5.1930">
    <property type="match status" value="1"/>
</dbReference>
<keyword evidence="3" id="KW-0597">Phosphoprotein</keyword>
<reference evidence="13" key="1">
    <citation type="journal article" date="2019" name="Int. J. Syst. Evol. Microbiol.">
        <title>The Global Catalogue of Microorganisms (GCM) 10K type strain sequencing project: providing services to taxonomists for standard genome sequencing and annotation.</title>
        <authorList>
            <consortium name="The Broad Institute Genomics Platform"/>
            <consortium name="The Broad Institute Genome Sequencing Center for Infectious Disease"/>
            <person name="Wu L."/>
            <person name="Ma J."/>
        </authorList>
    </citation>
    <scope>NUCLEOTIDE SEQUENCE [LARGE SCALE GENOMIC DNA]</scope>
    <source>
        <strain evidence="13">CCUG 47105</strain>
    </source>
</reference>
<evidence type="ECO:0000256" key="6">
    <source>
        <dbReference type="ARBA" id="ARBA00022777"/>
    </source>
</evidence>
<dbReference type="InterPro" id="IPR050482">
    <property type="entry name" value="Sensor_HK_TwoCompSys"/>
</dbReference>
<sequence>METTARPVLRSRVWPIAGGLVGALVLVLATLGVDRPVTALVVLLVATAVTAGVLAWALVRSGRERRAYEEDLTGWAAERAAQAERLRIARDLHDLASHGLGLITVRAASARTVPGPDGDAERAQALADIERAGRDATTELRRMLAVLRSPGDDAPLRPAETLDDLPQIVESARTAGLDVTLDTEDVTVSAGVGLGICSVVREALANVLRHAGPTRVRVVLSRGSTGLRLVVEDDGPVPGWAPRPGAGVGLVGLRERVVALGGSLASGPCGRGFRVEAALPGGRS</sequence>
<dbReference type="CDD" id="cd16917">
    <property type="entry name" value="HATPase_UhpB-NarQ-NarX-like"/>
    <property type="match status" value="1"/>
</dbReference>
<keyword evidence="5" id="KW-0547">Nucleotide-binding</keyword>
<keyword evidence="4" id="KW-0808">Transferase</keyword>
<keyword evidence="13" id="KW-1185">Reference proteome</keyword>
<keyword evidence="8" id="KW-0902">Two-component regulatory system</keyword>
<keyword evidence="6 12" id="KW-0418">Kinase</keyword>
<keyword evidence="7" id="KW-0067">ATP-binding</keyword>
<evidence type="ECO:0000256" key="1">
    <source>
        <dbReference type="ARBA" id="ARBA00000085"/>
    </source>
</evidence>
<feature type="transmembrane region" description="Helical" evidence="9">
    <location>
        <begin position="37"/>
        <end position="59"/>
    </location>
</feature>
<dbReference type="InterPro" id="IPR036890">
    <property type="entry name" value="HATPase_C_sf"/>
</dbReference>
<feature type="domain" description="Histidine kinase/HSP90-like ATPase" evidence="10">
    <location>
        <begin position="195"/>
        <end position="280"/>
    </location>
</feature>
<feature type="domain" description="Signal transduction histidine kinase subgroup 3 dimerisation and phosphoacceptor" evidence="11">
    <location>
        <begin position="84"/>
        <end position="151"/>
    </location>
</feature>
<proteinExistence type="predicted"/>
<dbReference type="Gene3D" id="3.30.565.10">
    <property type="entry name" value="Histidine kinase-like ATPase, C-terminal domain"/>
    <property type="match status" value="1"/>
</dbReference>
<evidence type="ECO:0000313" key="12">
    <source>
        <dbReference type="EMBL" id="MFC6425245.1"/>
    </source>
</evidence>
<dbReference type="EMBL" id="JBHSTM010000005">
    <property type="protein sequence ID" value="MFC6425245.1"/>
    <property type="molecule type" value="Genomic_DNA"/>
</dbReference>
<organism evidence="12 13">
    <name type="scientific">Oerskovia paurometabola</name>
    <dbReference type="NCBI Taxonomy" id="162170"/>
    <lineage>
        <taxon>Bacteria</taxon>
        <taxon>Bacillati</taxon>
        <taxon>Actinomycetota</taxon>
        <taxon>Actinomycetes</taxon>
        <taxon>Micrococcales</taxon>
        <taxon>Cellulomonadaceae</taxon>
        <taxon>Oerskovia</taxon>
    </lineage>
</organism>
<evidence type="ECO:0000256" key="8">
    <source>
        <dbReference type="ARBA" id="ARBA00023012"/>
    </source>
</evidence>
<dbReference type="Proteomes" id="UP001596305">
    <property type="component" value="Unassembled WGS sequence"/>
</dbReference>
<feature type="transmembrane region" description="Helical" evidence="9">
    <location>
        <begin position="12"/>
        <end position="31"/>
    </location>
</feature>
<keyword evidence="9" id="KW-1133">Transmembrane helix</keyword>
<evidence type="ECO:0000256" key="9">
    <source>
        <dbReference type="SAM" id="Phobius"/>
    </source>
</evidence>
<name>A0ABW1XB69_9CELL</name>
<dbReference type="Pfam" id="PF07730">
    <property type="entry name" value="HisKA_3"/>
    <property type="match status" value="1"/>
</dbReference>
<dbReference type="GO" id="GO:0016301">
    <property type="term" value="F:kinase activity"/>
    <property type="evidence" value="ECO:0007669"/>
    <property type="project" value="UniProtKB-KW"/>
</dbReference>
<evidence type="ECO:0000259" key="10">
    <source>
        <dbReference type="Pfam" id="PF02518"/>
    </source>
</evidence>